<organism evidence="8 9">
    <name type="scientific">Polarella glacialis</name>
    <name type="common">Dinoflagellate</name>
    <dbReference type="NCBI Taxonomy" id="89957"/>
    <lineage>
        <taxon>Eukaryota</taxon>
        <taxon>Sar</taxon>
        <taxon>Alveolata</taxon>
        <taxon>Dinophyceae</taxon>
        <taxon>Suessiales</taxon>
        <taxon>Suessiaceae</taxon>
        <taxon>Polarella</taxon>
    </lineage>
</organism>
<dbReference type="EMBL" id="CAJNNV010031743">
    <property type="protein sequence ID" value="CAE8637674.1"/>
    <property type="molecule type" value="Genomic_DNA"/>
</dbReference>
<dbReference type="GO" id="GO:0005248">
    <property type="term" value="F:voltage-gated sodium channel activity"/>
    <property type="evidence" value="ECO:0007669"/>
    <property type="project" value="TreeGrafter"/>
</dbReference>
<feature type="compositionally biased region" description="Low complexity" evidence="5">
    <location>
        <begin position="846"/>
        <end position="877"/>
    </location>
</feature>
<dbReference type="InterPro" id="IPR043203">
    <property type="entry name" value="VGCC_Ca_Na"/>
</dbReference>
<feature type="transmembrane region" description="Helical" evidence="6">
    <location>
        <begin position="301"/>
        <end position="323"/>
    </location>
</feature>
<keyword evidence="2 6" id="KW-0812">Transmembrane</keyword>
<feature type="transmembrane region" description="Helical" evidence="6">
    <location>
        <begin position="267"/>
        <end position="289"/>
    </location>
</feature>
<dbReference type="Gene3D" id="1.20.120.350">
    <property type="entry name" value="Voltage-gated potassium channels. Chain C"/>
    <property type="match status" value="1"/>
</dbReference>
<sequence length="1004" mass="111158">MASHHIPGVIAENPVYSWTDDTKAPSKAQDELLAVQNKSKLMNSGVKEATKGSTFAYTDPESIKQKVRDNLLRPSPYNVFDFYHEKGMWRTLAMNSMFENTTLGVIILNALYISIDTDYNDSETLMEAHPAFQFMEHAFCAYFSFEWIVRFMAFKHKKNCVKDGWFVFDSILVAMMVTETWIMTIVSLITGSSGNMGPSAVLRLFRLLRLSRLMRMLRSLPELMILVKGMVTAMKSVMYVLGLLIIITYVFAIALTQLTQGLVVHDLYFENVLISMYSLLIYATFLDNLADFCDAIREESLPCLFIVFIFVGLAAMTVMNMLIGVLCEVVSSVAETENEERLTTTVIAKMQTVLKSLDEDNNDTISLQEFGNIMGVPQAVQALEEVGIDPVGIVDFAEMFFIEEGQLVELSFKRFMEMVLDLRESNGAKVRDIMNLWKKIHPKLHETNTELESLKARTTRIEQILGTLAKEAQRLADQRERRLASESGNRKPRVIVRALSTVAQGHLVNCLCTVVDMKKIVAPSLFNSPSIAFELPFVSFISRIRPRAGACDVLTDPILAVARQALQLARRAASRAERVLAAAAGQAAAAAAASQPTGLRISGVEAGAARVKSWLTSLCRPRQGSRPGKHPPPEWKKRYGQDDEQEDEEEEPEKTERCASGRGTCTVFLVMAMCRFSSKPHYNARTPLMARNAEQLDPSPSSTLPWLVFMERQACREAAVKEVAEKYQVRLDDLRTAFQVERDQLQGQLMQAANDAGLEVKRHQDLVERLTAKLEAATGVSSSSRRNPGLSGVARQQAVIGTSPRRRPPVDDAAASKAGSRGSKRGSVTSAVRGLRLPPDPRGSRRGTVTSSSFRGALSGSRTVSRGSVVGSRAVGTHSNAGSSWKPTDNALDDDSDELVEDVSLVRRWGTHFVEQLGLSSYPSKPRRWNACMEAGRKTAPVRVAANTSEAFPRKLDALNGAEMAEGIFRVHVVSTCPVAPLPESSRWDFEEPGDDSILAQEPH</sequence>
<dbReference type="Gene3D" id="1.10.287.70">
    <property type="match status" value="1"/>
</dbReference>
<feature type="domain" description="EF-hand" evidence="7">
    <location>
        <begin position="345"/>
        <end position="380"/>
    </location>
</feature>
<keyword evidence="3 6" id="KW-1133">Transmembrane helix</keyword>
<dbReference type="GO" id="GO:0005509">
    <property type="term" value="F:calcium ion binding"/>
    <property type="evidence" value="ECO:0007669"/>
    <property type="project" value="InterPro"/>
</dbReference>
<feature type="compositionally biased region" description="Basic and acidic residues" evidence="5">
    <location>
        <begin position="631"/>
        <end position="641"/>
    </location>
</feature>
<dbReference type="AlphaFoldDB" id="A0A813HIX5"/>
<protein>
    <recommendedName>
        <fullName evidence="7">EF-hand domain-containing protein</fullName>
    </recommendedName>
</protein>
<dbReference type="PROSITE" id="PS50222">
    <property type="entry name" value="EF_HAND_2"/>
    <property type="match status" value="1"/>
</dbReference>
<proteinExistence type="predicted"/>
<feature type="region of interest" description="Disordered" evidence="5">
    <location>
        <begin position="620"/>
        <end position="658"/>
    </location>
</feature>
<keyword evidence="4 6" id="KW-0472">Membrane</keyword>
<dbReference type="Proteomes" id="UP000654075">
    <property type="component" value="Unassembled WGS sequence"/>
</dbReference>
<evidence type="ECO:0000313" key="9">
    <source>
        <dbReference type="Proteomes" id="UP000654075"/>
    </source>
</evidence>
<feature type="transmembrane region" description="Helical" evidence="6">
    <location>
        <begin position="236"/>
        <end position="255"/>
    </location>
</feature>
<accession>A0A813HIX5</accession>
<dbReference type="InterPro" id="IPR005821">
    <property type="entry name" value="Ion_trans_dom"/>
</dbReference>
<feature type="compositionally biased region" description="Acidic residues" evidence="5">
    <location>
        <begin position="642"/>
        <end position="653"/>
    </location>
</feature>
<feature type="region of interest" description="Disordered" evidence="5">
    <location>
        <begin position="984"/>
        <end position="1004"/>
    </location>
</feature>
<evidence type="ECO:0000256" key="5">
    <source>
        <dbReference type="SAM" id="MobiDB-lite"/>
    </source>
</evidence>
<keyword evidence="9" id="KW-1185">Reference proteome</keyword>
<dbReference type="InterPro" id="IPR002048">
    <property type="entry name" value="EF_hand_dom"/>
</dbReference>
<feature type="compositionally biased region" description="Polar residues" evidence="5">
    <location>
        <begin position="878"/>
        <end position="887"/>
    </location>
</feature>
<feature type="compositionally biased region" description="Low complexity" evidence="5">
    <location>
        <begin position="813"/>
        <end position="827"/>
    </location>
</feature>
<dbReference type="PANTHER" id="PTHR10037">
    <property type="entry name" value="VOLTAGE-GATED CATION CHANNEL CALCIUM AND SODIUM"/>
    <property type="match status" value="1"/>
</dbReference>
<dbReference type="Pfam" id="PF00520">
    <property type="entry name" value="Ion_trans"/>
    <property type="match status" value="1"/>
</dbReference>
<evidence type="ECO:0000256" key="3">
    <source>
        <dbReference type="ARBA" id="ARBA00022989"/>
    </source>
</evidence>
<comment type="subcellular location">
    <subcellularLocation>
        <location evidence="1">Membrane</location>
        <topology evidence="1">Multi-pass membrane protein</topology>
    </subcellularLocation>
</comment>
<evidence type="ECO:0000256" key="1">
    <source>
        <dbReference type="ARBA" id="ARBA00004141"/>
    </source>
</evidence>
<reference evidence="8" key="1">
    <citation type="submission" date="2021-02" db="EMBL/GenBank/DDBJ databases">
        <authorList>
            <person name="Dougan E. K."/>
            <person name="Rhodes N."/>
            <person name="Thang M."/>
            <person name="Chan C."/>
        </authorList>
    </citation>
    <scope>NUCLEOTIDE SEQUENCE</scope>
</reference>
<evidence type="ECO:0000256" key="4">
    <source>
        <dbReference type="ARBA" id="ARBA00023136"/>
    </source>
</evidence>
<dbReference type="InterPro" id="IPR018247">
    <property type="entry name" value="EF_Hand_1_Ca_BS"/>
</dbReference>
<evidence type="ECO:0000313" key="8">
    <source>
        <dbReference type="EMBL" id="CAE8637674.1"/>
    </source>
</evidence>
<name>A0A813HIX5_POLGL</name>
<dbReference type="SUPFAM" id="SSF81324">
    <property type="entry name" value="Voltage-gated potassium channels"/>
    <property type="match status" value="1"/>
</dbReference>
<dbReference type="GO" id="GO:0001518">
    <property type="term" value="C:voltage-gated sodium channel complex"/>
    <property type="evidence" value="ECO:0007669"/>
    <property type="project" value="TreeGrafter"/>
</dbReference>
<evidence type="ECO:0000259" key="7">
    <source>
        <dbReference type="PROSITE" id="PS50222"/>
    </source>
</evidence>
<evidence type="ECO:0000256" key="6">
    <source>
        <dbReference type="SAM" id="Phobius"/>
    </source>
</evidence>
<feature type="region of interest" description="Disordered" evidence="5">
    <location>
        <begin position="776"/>
        <end position="894"/>
    </location>
</feature>
<dbReference type="PROSITE" id="PS00018">
    <property type="entry name" value="EF_HAND_1"/>
    <property type="match status" value="1"/>
</dbReference>
<comment type="caution">
    <text evidence="8">The sequence shown here is derived from an EMBL/GenBank/DDBJ whole genome shotgun (WGS) entry which is preliminary data.</text>
</comment>
<gene>
    <name evidence="8" type="ORF">PGLA1383_LOCUS53004</name>
</gene>
<evidence type="ECO:0000256" key="2">
    <source>
        <dbReference type="ARBA" id="ARBA00022692"/>
    </source>
</evidence>
<dbReference type="InterPro" id="IPR027359">
    <property type="entry name" value="Volt_channel_dom_sf"/>
</dbReference>
<dbReference type="PANTHER" id="PTHR10037:SF62">
    <property type="entry name" value="SODIUM CHANNEL PROTEIN 60E"/>
    <property type="match status" value="1"/>
</dbReference>